<dbReference type="SMART" id="SM00233">
    <property type="entry name" value="PH"/>
    <property type="match status" value="1"/>
</dbReference>
<feature type="compositionally biased region" description="Polar residues" evidence="6">
    <location>
        <begin position="969"/>
        <end position="978"/>
    </location>
</feature>
<dbReference type="PROSITE" id="PS50003">
    <property type="entry name" value="PH_DOMAIN"/>
    <property type="match status" value="1"/>
</dbReference>
<dbReference type="Pfam" id="PF01412">
    <property type="entry name" value="ArfGap"/>
    <property type="match status" value="1"/>
</dbReference>
<dbReference type="Gene3D" id="2.30.29.30">
    <property type="entry name" value="Pleckstrin-homology domain (PH domain)/Phosphotyrosine-binding domain (PTB)"/>
    <property type="match status" value="1"/>
</dbReference>
<dbReference type="SUPFAM" id="SSF50729">
    <property type="entry name" value="PH domain-like"/>
    <property type="match status" value="1"/>
</dbReference>
<dbReference type="GO" id="GO:0006891">
    <property type="term" value="P:intra-Golgi vesicle-mediated transport"/>
    <property type="evidence" value="ECO:0007669"/>
    <property type="project" value="TreeGrafter"/>
</dbReference>
<dbReference type="Gene3D" id="1.10.220.150">
    <property type="entry name" value="Arf GTPase activating protein"/>
    <property type="match status" value="1"/>
</dbReference>
<dbReference type="GO" id="GO:0005768">
    <property type="term" value="C:endosome"/>
    <property type="evidence" value="ECO:0007669"/>
    <property type="project" value="TreeGrafter"/>
</dbReference>
<keyword evidence="5" id="KW-0040">ANK repeat</keyword>
<evidence type="ECO:0000313" key="9">
    <source>
        <dbReference type="EMBL" id="OLL23212.1"/>
    </source>
</evidence>
<dbReference type="OrthoDB" id="10266696at2759"/>
<evidence type="ECO:0000256" key="4">
    <source>
        <dbReference type="PROSITE-ProRule" id="PRU00288"/>
    </source>
</evidence>
<feature type="compositionally biased region" description="Low complexity" evidence="6">
    <location>
        <begin position="919"/>
        <end position="962"/>
    </location>
</feature>
<dbReference type="InterPro" id="IPR027267">
    <property type="entry name" value="AH/BAR_dom_sf"/>
</dbReference>
<evidence type="ECO:0000256" key="3">
    <source>
        <dbReference type="ARBA" id="ARBA00022833"/>
    </source>
</evidence>
<dbReference type="InterPro" id="IPR004148">
    <property type="entry name" value="BAR_dom"/>
</dbReference>
<evidence type="ECO:0000256" key="6">
    <source>
        <dbReference type="SAM" id="MobiDB-lite"/>
    </source>
</evidence>
<proteinExistence type="predicted"/>
<sequence length="978" mass="110047">MGNLSSRVDESALIFQKDNPVWVSQLRIATADNATHTYITSNGTKVVAERGNELVPFVSDPDSAGHFILRIPYDEELYFTFTLQIPGNVNGLTHINSSSRKDIDRMLSVDFGWDQNLQNHRNVTLIGDYHDQKDVEYVWKWRAPREMEEKYHGWRNTCCFVEFDKQGNKFPMLFSFSYWVHDEIPRESWSNPPMLPHPPKLTILSRSYDSRISDPTRPDSPELQTPVYENVPAPSFLGSPPQVGTITLSSNHGDNQILKHEDGPVFRSTMSAMEKKTGQQKQKLKKLIKRATQAFESQLLANEANIAFMQALRGVASSTGSIQPVLDHYLSTAFEKINEIQELHAATLQNVIIEPLRKVYENDIKAAEGKKKEFEEESKEYYQFLSRYLSVHSAKAKVKSDTKYISKRRTFELKRFDYCSYMQDLHGGKKEQEVLHALLQYAIVESENFLNNARDLKDLGPNLEALKKAVYEADKEVSLQRTEREERRRAIEAGGFNDENVSGMFSPMSYEPNHLDDSLISPTDQSDRLDRFKGFRDLEDNAGEKANTARRKEGLLWALSKGGQTDPKVVQKLNWHKYWVTLAGGQLCEHSNWKHTPELHHRISLQMASVRECRDADRRFCFEVITPQSKRVYQATSAEDMALWIQSIRNAIEGVLDGTASVTDFDLSTLAEDDDAVPNIVLGTQVKRRVTASKGHARGVSVDVEGGQRLLAIIKEADELNAICADCGSANRTEWCSINLGIVLCIDCSGVHRSLGTHVSKTRSLTLDTTSFNADLIELLRRLGNTVSRQVWEHTLEPSLRHSATTSKEGRDRFIRNKYVDRLYIRQLANPNTTMIDAIQANDLNRTYAALASHADANIEYNSVPLLIYALRHDDETFPIAELLLQHNADLPTGEYSGLNASACTYLATRLAKRASQEAPLSSPPTTAAPAFVPAASSSSSKRNTIITSHSTSTLSSAAASAMPKLQKRMSSGSKSRH</sequence>
<dbReference type="SUPFAM" id="SSF103657">
    <property type="entry name" value="BAR/IMD domain-like"/>
    <property type="match status" value="1"/>
</dbReference>
<dbReference type="InterPro" id="IPR037278">
    <property type="entry name" value="ARFGAP/RecO"/>
</dbReference>
<feature type="region of interest" description="Disordered" evidence="6">
    <location>
        <begin position="917"/>
        <end position="978"/>
    </location>
</feature>
<dbReference type="PANTHER" id="PTHR23180:SF160">
    <property type="entry name" value="ADP-RIBOSYLATION FACTOR GTPASE-ACTIVATING PROTEIN EFFECTOR PROTEIN 1"/>
    <property type="match status" value="1"/>
</dbReference>
<dbReference type="SUPFAM" id="SSF57863">
    <property type="entry name" value="ArfGap/RecO-like zinc finger"/>
    <property type="match status" value="1"/>
</dbReference>
<reference evidence="9 10" key="1">
    <citation type="submission" date="2016-04" db="EMBL/GenBank/DDBJ databases">
        <title>Evolutionary innovation and constraint leading to complex multicellularity in the Ascomycota.</title>
        <authorList>
            <person name="Cisse O."/>
            <person name="Nguyen A."/>
            <person name="Hewitt D.A."/>
            <person name="Jedd G."/>
            <person name="Stajich J.E."/>
        </authorList>
    </citation>
    <scope>NUCLEOTIDE SEQUENCE [LARGE SCALE GENOMIC DNA]</scope>
    <source>
        <strain evidence="9 10">DAH-3</strain>
    </source>
</reference>
<keyword evidence="10" id="KW-1185">Reference proteome</keyword>
<dbReference type="InterPro" id="IPR001164">
    <property type="entry name" value="ArfGAP_dom"/>
</dbReference>
<dbReference type="InterPro" id="IPR038508">
    <property type="entry name" value="ArfGAP_dom_sf"/>
</dbReference>
<dbReference type="Pfam" id="PF00169">
    <property type="entry name" value="PH"/>
    <property type="match status" value="1"/>
</dbReference>
<comment type="subcellular location">
    <subcellularLocation>
        <location evidence="5">Cytoplasm</location>
    </subcellularLocation>
</comment>
<evidence type="ECO:0000256" key="2">
    <source>
        <dbReference type="ARBA" id="ARBA00022771"/>
    </source>
</evidence>
<dbReference type="FunFam" id="2.30.29.30:FF:000252">
    <property type="entry name" value="ARF GTPase activator (Csx2)"/>
    <property type="match status" value="1"/>
</dbReference>
<dbReference type="CDD" id="cd08204">
    <property type="entry name" value="ArfGap"/>
    <property type="match status" value="1"/>
</dbReference>
<dbReference type="STRING" id="1198029.A0A1U7LKZ4"/>
<keyword evidence="3 5" id="KW-0862">Zinc</keyword>
<dbReference type="Gene3D" id="1.20.1270.60">
    <property type="entry name" value="Arfaptin homology (AH) domain/BAR domain"/>
    <property type="match status" value="1"/>
</dbReference>
<keyword evidence="5" id="KW-0963">Cytoplasm</keyword>
<dbReference type="GO" id="GO:0005096">
    <property type="term" value="F:GTPase activator activity"/>
    <property type="evidence" value="ECO:0007669"/>
    <property type="project" value="UniProtKB-KW"/>
</dbReference>
<dbReference type="GO" id="GO:0005802">
    <property type="term" value="C:trans-Golgi network"/>
    <property type="evidence" value="ECO:0007669"/>
    <property type="project" value="TreeGrafter"/>
</dbReference>
<keyword evidence="5" id="KW-0343">GTPase activation</keyword>
<dbReference type="InterPro" id="IPR011993">
    <property type="entry name" value="PH-like_dom_sf"/>
</dbReference>
<keyword evidence="2 4" id="KW-0863">Zinc-finger</keyword>
<gene>
    <name evidence="9" type="ORF">NEOLI_004344</name>
</gene>
<organism evidence="9 10">
    <name type="scientific">Neolecta irregularis (strain DAH-3)</name>
    <dbReference type="NCBI Taxonomy" id="1198029"/>
    <lineage>
        <taxon>Eukaryota</taxon>
        <taxon>Fungi</taxon>
        <taxon>Dikarya</taxon>
        <taxon>Ascomycota</taxon>
        <taxon>Taphrinomycotina</taxon>
        <taxon>Neolectales</taxon>
        <taxon>Neolectaceae</taxon>
        <taxon>Neolecta</taxon>
    </lineage>
</organism>
<dbReference type="GO" id="GO:0008270">
    <property type="term" value="F:zinc ion binding"/>
    <property type="evidence" value="ECO:0007669"/>
    <property type="project" value="UniProtKB-KW"/>
</dbReference>
<dbReference type="Pfam" id="PF16746">
    <property type="entry name" value="BAR_3"/>
    <property type="match status" value="1"/>
</dbReference>
<dbReference type="SMART" id="SM00105">
    <property type="entry name" value="ArfGap"/>
    <property type="match status" value="1"/>
</dbReference>
<evidence type="ECO:0000259" key="7">
    <source>
        <dbReference type="PROSITE" id="PS50003"/>
    </source>
</evidence>
<evidence type="ECO:0000259" key="8">
    <source>
        <dbReference type="PROSITE" id="PS50115"/>
    </source>
</evidence>
<comment type="function">
    <text evidence="5">GTPase-activating protein for the ADP ribosylation factor family.</text>
</comment>
<evidence type="ECO:0000256" key="5">
    <source>
        <dbReference type="RuleBase" id="RU369028"/>
    </source>
</evidence>
<feature type="domain" description="PH" evidence="7">
    <location>
        <begin position="549"/>
        <end position="653"/>
    </location>
</feature>
<dbReference type="Proteomes" id="UP000186594">
    <property type="component" value="Unassembled WGS sequence"/>
</dbReference>
<dbReference type="EMBL" id="LXFE01002130">
    <property type="protein sequence ID" value="OLL23212.1"/>
    <property type="molecule type" value="Genomic_DNA"/>
</dbReference>
<dbReference type="AlphaFoldDB" id="A0A1U7LKZ4"/>
<comment type="caution">
    <text evidence="9">The sequence shown here is derived from an EMBL/GenBank/DDBJ whole genome shotgun (WGS) entry which is preliminary data.</text>
</comment>
<dbReference type="InterPro" id="IPR001849">
    <property type="entry name" value="PH_domain"/>
</dbReference>
<evidence type="ECO:0000313" key="10">
    <source>
        <dbReference type="Proteomes" id="UP000186594"/>
    </source>
</evidence>
<feature type="domain" description="Arf-GAP" evidence="8">
    <location>
        <begin position="708"/>
        <end position="832"/>
    </location>
</feature>
<dbReference type="PROSITE" id="PS50115">
    <property type="entry name" value="ARFGAP"/>
    <property type="match status" value="1"/>
</dbReference>
<keyword evidence="5" id="KW-0677">Repeat</keyword>
<evidence type="ECO:0000256" key="1">
    <source>
        <dbReference type="ARBA" id="ARBA00022723"/>
    </source>
</evidence>
<dbReference type="FunFam" id="1.10.220.150:FF:000017">
    <property type="entry name" value="ARF GTPase activator (Csx2), putative"/>
    <property type="match status" value="1"/>
</dbReference>
<accession>A0A1U7LKZ4</accession>
<protein>
    <recommendedName>
        <fullName evidence="5">ADP-ribosylation factor GTPase-activating protein</fullName>
    </recommendedName>
</protein>
<name>A0A1U7LKZ4_NEOID</name>
<dbReference type="InterPro" id="IPR045258">
    <property type="entry name" value="ACAP1/2/3-like"/>
</dbReference>
<dbReference type="PANTHER" id="PTHR23180">
    <property type="entry name" value="CENTAURIN/ARF"/>
    <property type="match status" value="1"/>
</dbReference>
<keyword evidence="1 5" id="KW-0479">Metal-binding</keyword>
<dbReference type="OMA" id="ITPNAFP"/>